<dbReference type="AlphaFoldDB" id="Q2JDI0"/>
<evidence type="ECO:0000313" key="3">
    <source>
        <dbReference type="Proteomes" id="UP000001937"/>
    </source>
</evidence>
<dbReference type="PANTHER" id="PTHR45947:SF3">
    <property type="entry name" value="SULFOQUINOVOSYL TRANSFERASE SQD2"/>
    <property type="match status" value="1"/>
</dbReference>
<keyword evidence="2" id="KW-0808">Transferase</keyword>
<dbReference type="CDD" id="cd03801">
    <property type="entry name" value="GT4_PimA-like"/>
    <property type="match status" value="1"/>
</dbReference>
<keyword evidence="3" id="KW-1185">Reference proteome</keyword>
<organism evidence="2 3">
    <name type="scientific">Frankia casuarinae (strain DSM 45818 / CECT 9043 / HFP020203 / CcI3)</name>
    <dbReference type="NCBI Taxonomy" id="106370"/>
    <lineage>
        <taxon>Bacteria</taxon>
        <taxon>Bacillati</taxon>
        <taxon>Actinomycetota</taxon>
        <taxon>Actinomycetes</taxon>
        <taxon>Frankiales</taxon>
        <taxon>Frankiaceae</taxon>
        <taxon>Frankia</taxon>
    </lineage>
</organism>
<dbReference type="STRING" id="106370.Francci3_1284"/>
<dbReference type="Gene3D" id="3.40.50.2000">
    <property type="entry name" value="Glycogen Phosphorylase B"/>
    <property type="match status" value="2"/>
</dbReference>
<dbReference type="OrthoDB" id="9802525at2"/>
<dbReference type="CAZy" id="GT4">
    <property type="family name" value="Glycosyltransferase Family 4"/>
</dbReference>
<sequence length="402" mass="42341">MQISRRSTAPTASLTDRPARVLLLSSSRGLGGGIERYLSTIEETLRAGGADLLRVDMLEPGVELTPAIRARFTSRALAAARRFGQADSVVAGHANLIPVAAAALRLSRARLGPVLLYGTDIWGMRRTDRAILRADPLLRPVTISSYSAGALSTLGLAPILRPGISPTWRATLLAEANRRRPLSPVPTMLSVFRLSDWVGKGAGVLLEAVESVRATLGPVRLVFAGQGPAPGALHELVSAHPDTELHESPTDDALARLYATADLFALCTRTRSRGPRISGEGYGIVLLEAQLAGCAVVGPASGGSHDAYQDGVTGQTPMDESAQALADVLHGMLADRARLARVGRRAAEWAEAATRPDDYLRTVFTALTGRLPTSEGRDIPVQPTGTGTRRGAPRADAPTGSA</sequence>
<evidence type="ECO:0000313" key="2">
    <source>
        <dbReference type="EMBL" id="ABD10662.1"/>
    </source>
</evidence>
<proteinExistence type="predicted"/>
<gene>
    <name evidence="2" type="ordered locus">Francci3_1284</name>
</gene>
<reference evidence="2 3" key="1">
    <citation type="journal article" date="2007" name="Genome Res.">
        <title>Genome characteristics of facultatively symbiotic Frankia sp. strains reflect host range and host plant biogeography.</title>
        <authorList>
            <person name="Normand P."/>
            <person name="Lapierre P."/>
            <person name="Tisa L.S."/>
            <person name="Gogarten J.P."/>
            <person name="Alloisio N."/>
            <person name="Bagnarol E."/>
            <person name="Bassi C.A."/>
            <person name="Berry A.M."/>
            <person name="Bickhart D.M."/>
            <person name="Choisne N."/>
            <person name="Couloux A."/>
            <person name="Cournoyer B."/>
            <person name="Cruveiller S."/>
            <person name="Daubin V."/>
            <person name="Demange N."/>
            <person name="Francino M.P."/>
            <person name="Goltsman E."/>
            <person name="Huang Y."/>
            <person name="Kopp O.R."/>
            <person name="Labarre L."/>
            <person name="Lapidus A."/>
            <person name="Lavire C."/>
            <person name="Marechal J."/>
            <person name="Martinez M."/>
            <person name="Mastronunzio J.E."/>
            <person name="Mullin B.C."/>
            <person name="Niemann J."/>
            <person name="Pujic P."/>
            <person name="Rawnsley T."/>
            <person name="Rouy Z."/>
            <person name="Schenowitz C."/>
            <person name="Sellstedt A."/>
            <person name="Tavares F."/>
            <person name="Tomkins J.P."/>
            <person name="Vallenet D."/>
            <person name="Valverde C."/>
            <person name="Wall L.G."/>
            <person name="Wang Y."/>
            <person name="Medigue C."/>
            <person name="Benson D.R."/>
        </authorList>
    </citation>
    <scope>NUCLEOTIDE SEQUENCE [LARGE SCALE GENOMIC DNA]</scope>
    <source>
        <strain evidence="3">DSM 45818 / CECT 9043 / CcI3</strain>
    </source>
</reference>
<dbReference type="eggNOG" id="COG0438">
    <property type="taxonomic scope" value="Bacteria"/>
</dbReference>
<dbReference type="Proteomes" id="UP000001937">
    <property type="component" value="Chromosome"/>
</dbReference>
<dbReference type="RefSeq" id="WP_011435728.1">
    <property type="nucleotide sequence ID" value="NC_007777.1"/>
</dbReference>
<dbReference type="EMBL" id="CP000249">
    <property type="protein sequence ID" value="ABD10662.1"/>
    <property type="molecule type" value="Genomic_DNA"/>
</dbReference>
<dbReference type="SUPFAM" id="SSF53756">
    <property type="entry name" value="UDP-Glycosyltransferase/glycogen phosphorylase"/>
    <property type="match status" value="1"/>
</dbReference>
<evidence type="ECO:0000256" key="1">
    <source>
        <dbReference type="SAM" id="MobiDB-lite"/>
    </source>
</evidence>
<feature type="region of interest" description="Disordered" evidence="1">
    <location>
        <begin position="371"/>
        <end position="402"/>
    </location>
</feature>
<dbReference type="Pfam" id="PF13692">
    <property type="entry name" value="Glyco_trans_1_4"/>
    <property type="match status" value="1"/>
</dbReference>
<dbReference type="GO" id="GO:0016758">
    <property type="term" value="F:hexosyltransferase activity"/>
    <property type="evidence" value="ECO:0007669"/>
    <property type="project" value="TreeGrafter"/>
</dbReference>
<protein>
    <submittedName>
        <fullName evidence="2">Glycosyl transferase, group 1</fullName>
    </submittedName>
</protein>
<dbReference type="PANTHER" id="PTHR45947">
    <property type="entry name" value="SULFOQUINOVOSYL TRANSFERASE SQD2"/>
    <property type="match status" value="1"/>
</dbReference>
<accession>Q2JDI0</accession>
<dbReference type="HOGENOM" id="CLU_648525_0_0_11"/>
<name>Q2JDI0_FRACC</name>
<dbReference type="InterPro" id="IPR050194">
    <property type="entry name" value="Glycosyltransferase_grp1"/>
</dbReference>
<dbReference type="KEGG" id="fra:Francci3_1284"/>